<proteinExistence type="inferred from homology"/>
<name>A0AAJ1Q7H2_9LACT</name>
<gene>
    <name evidence="8" type="ORF">QP433_08505</name>
</gene>
<dbReference type="Proteomes" id="UP001229251">
    <property type="component" value="Unassembled WGS sequence"/>
</dbReference>
<evidence type="ECO:0000313" key="8">
    <source>
        <dbReference type="EMBL" id="MDK7188022.1"/>
    </source>
</evidence>
<dbReference type="InterPro" id="IPR029000">
    <property type="entry name" value="Cyclophilin-like_dom_sf"/>
</dbReference>
<dbReference type="EMBL" id="JASOOE010000020">
    <property type="protein sequence ID" value="MDK7188022.1"/>
    <property type="molecule type" value="Genomic_DNA"/>
</dbReference>
<comment type="caution">
    <text evidence="8">The sequence shown here is derived from an EMBL/GenBank/DDBJ whole genome shotgun (WGS) entry which is preliminary data.</text>
</comment>
<evidence type="ECO:0000313" key="9">
    <source>
        <dbReference type="Proteomes" id="UP001229251"/>
    </source>
</evidence>
<dbReference type="Gene3D" id="2.40.100.10">
    <property type="entry name" value="Cyclophilin-like"/>
    <property type="match status" value="1"/>
</dbReference>
<evidence type="ECO:0000256" key="4">
    <source>
        <dbReference type="ARBA" id="ARBA00023110"/>
    </source>
</evidence>
<dbReference type="PRINTS" id="PR00153">
    <property type="entry name" value="CSAPPISMRASE"/>
</dbReference>
<dbReference type="GO" id="GO:0003755">
    <property type="term" value="F:peptidyl-prolyl cis-trans isomerase activity"/>
    <property type="evidence" value="ECO:0007669"/>
    <property type="project" value="UniProtKB-UniRule"/>
</dbReference>
<dbReference type="InterPro" id="IPR044666">
    <property type="entry name" value="Cyclophilin_A-like"/>
</dbReference>
<dbReference type="InterPro" id="IPR002130">
    <property type="entry name" value="Cyclophilin-type_PPIase_dom"/>
</dbReference>
<dbReference type="PANTHER" id="PTHR45625:SF4">
    <property type="entry name" value="PEPTIDYLPROLYL ISOMERASE DOMAIN AND WD REPEAT-CONTAINING PROTEIN 1"/>
    <property type="match status" value="1"/>
</dbReference>
<accession>A0AAJ1Q7H2</accession>
<dbReference type="InterPro" id="IPR020892">
    <property type="entry name" value="Cyclophilin-type_PPIase_CS"/>
</dbReference>
<dbReference type="EC" id="5.2.1.8" evidence="6"/>
<dbReference type="GO" id="GO:0006457">
    <property type="term" value="P:protein folding"/>
    <property type="evidence" value="ECO:0007669"/>
    <property type="project" value="InterPro"/>
</dbReference>
<dbReference type="PROSITE" id="PS00170">
    <property type="entry name" value="CSA_PPIASE_1"/>
    <property type="match status" value="1"/>
</dbReference>
<dbReference type="SUPFAM" id="SSF50891">
    <property type="entry name" value="Cyclophilin-like"/>
    <property type="match status" value="1"/>
</dbReference>
<keyword evidence="4 6" id="KW-0697">Rotamase</keyword>
<dbReference type="PANTHER" id="PTHR45625">
    <property type="entry name" value="PEPTIDYL-PROLYL CIS-TRANS ISOMERASE-RELATED"/>
    <property type="match status" value="1"/>
</dbReference>
<evidence type="ECO:0000256" key="1">
    <source>
        <dbReference type="ARBA" id="ARBA00000971"/>
    </source>
</evidence>
<comment type="similarity">
    <text evidence="3 6">Belongs to the cyclophilin-type PPIase family.</text>
</comment>
<reference evidence="8" key="1">
    <citation type="submission" date="2023-05" db="EMBL/GenBank/DDBJ databases">
        <title>Cataloging the Phylogenetic Diversity of Human Bladder Bacteria.</title>
        <authorList>
            <person name="Du J."/>
        </authorList>
    </citation>
    <scope>NUCLEOTIDE SEQUENCE</scope>
    <source>
        <strain evidence="8">UMB1231</strain>
    </source>
</reference>
<evidence type="ECO:0000256" key="5">
    <source>
        <dbReference type="ARBA" id="ARBA00023235"/>
    </source>
</evidence>
<evidence type="ECO:0000256" key="6">
    <source>
        <dbReference type="RuleBase" id="RU363019"/>
    </source>
</evidence>
<keyword evidence="5 6" id="KW-0413">Isomerase</keyword>
<dbReference type="AlphaFoldDB" id="A0AAJ1Q7H2"/>
<organism evidence="8 9">
    <name type="scientific">Facklamia hominis</name>
    <dbReference type="NCBI Taxonomy" id="178214"/>
    <lineage>
        <taxon>Bacteria</taxon>
        <taxon>Bacillati</taxon>
        <taxon>Bacillota</taxon>
        <taxon>Bacilli</taxon>
        <taxon>Lactobacillales</taxon>
        <taxon>Aerococcaceae</taxon>
        <taxon>Facklamia</taxon>
    </lineage>
</organism>
<dbReference type="InterPro" id="IPR024936">
    <property type="entry name" value="Cyclophilin-type_PPIase"/>
</dbReference>
<protein>
    <recommendedName>
        <fullName evidence="6">Peptidyl-prolyl cis-trans isomerase</fullName>
        <shortName evidence="6">PPIase</shortName>
        <ecNumber evidence="6">5.2.1.8</ecNumber>
    </recommendedName>
</protein>
<comment type="function">
    <text evidence="2 6">PPIases accelerate the folding of proteins. It catalyzes the cis-trans isomerization of proline imidic peptide bonds in oligopeptides.</text>
</comment>
<evidence type="ECO:0000256" key="2">
    <source>
        <dbReference type="ARBA" id="ARBA00002388"/>
    </source>
</evidence>
<dbReference type="RefSeq" id="WP_016648156.1">
    <property type="nucleotide sequence ID" value="NZ_JASOOE010000020.1"/>
</dbReference>
<feature type="domain" description="PPIase cyclophilin-type" evidence="7">
    <location>
        <begin position="14"/>
        <end position="195"/>
    </location>
</feature>
<comment type="catalytic activity">
    <reaction evidence="1 6">
        <text>[protein]-peptidylproline (omega=180) = [protein]-peptidylproline (omega=0)</text>
        <dbReference type="Rhea" id="RHEA:16237"/>
        <dbReference type="Rhea" id="RHEA-COMP:10747"/>
        <dbReference type="Rhea" id="RHEA-COMP:10748"/>
        <dbReference type="ChEBI" id="CHEBI:83833"/>
        <dbReference type="ChEBI" id="CHEBI:83834"/>
        <dbReference type="EC" id="5.2.1.8"/>
    </reaction>
</comment>
<dbReference type="PROSITE" id="PS50072">
    <property type="entry name" value="CSA_PPIASE_2"/>
    <property type="match status" value="1"/>
</dbReference>
<dbReference type="PIRSF" id="PIRSF001467">
    <property type="entry name" value="Peptidylpro_ismrse"/>
    <property type="match status" value="1"/>
</dbReference>
<dbReference type="Pfam" id="PF00160">
    <property type="entry name" value="Pro_isomerase"/>
    <property type="match status" value="1"/>
</dbReference>
<sequence length="197" mass="22271">MKKYPQINKEERQDLPRVIMETNKGKIKIVLFPEHAPKTVENFLGLIEKGYYDDVVFHRVIKDFMIQGGDPTASGMGGESLWGEPFEDEFSDELFNLYGALSMANAGPNTNGSQFFIVSCPEVNEDMLSQMALAGYEEPIIDAYQELGGTPWLDQRHTVFGQVEEGMDVVLEIQESKTNAFDRPEEDVVIERIQLLS</sequence>
<evidence type="ECO:0000259" key="7">
    <source>
        <dbReference type="PROSITE" id="PS50072"/>
    </source>
</evidence>
<evidence type="ECO:0000256" key="3">
    <source>
        <dbReference type="ARBA" id="ARBA00007365"/>
    </source>
</evidence>